<organism evidence="1">
    <name type="scientific">bioreactor metagenome</name>
    <dbReference type="NCBI Taxonomy" id="1076179"/>
    <lineage>
        <taxon>unclassified sequences</taxon>
        <taxon>metagenomes</taxon>
        <taxon>ecological metagenomes</taxon>
    </lineage>
</organism>
<sequence length="259" mass="29377">MTIPEKAAAYYNIITTSMSPAEILEKMVKIAEKAFDMAIDHLKSAALSVSSLADSSPSIPWKTDVVTYKELYKAVCGCFSGNLEEYIKDHIEKLPSEMDDRDKCISLIDNLLELYPEKGPMIVVGFLPPYYPHRCSLRKSSCDERLIRVLDEIIDEAKTKYNEQIKVKEYFSGMCDLSYFGFQGEPNELMALSENMPGWGDIYSICIEELLKLDIPILNLGPSGKDAHKYTERLELNYSLNIVPQMLRSLISKLTDSIF</sequence>
<name>A0A645DKG2_9ZZZZ</name>
<proteinExistence type="predicted"/>
<comment type="caution">
    <text evidence="1">The sequence shown here is derived from an EMBL/GenBank/DDBJ whole genome shotgun (WGS) entry which is preliminary data.</text>
</comment>
<dbReference type="EMBL" id="VSSQ01036757">
    <property type="protein sequence ID" value="MPM89313.1"/>
    <property type="molecule type" value="Genomic_DNA"/>
</dbReference>
<dbReference type="AlphaFoldDB" id="A0A645DKG2"/>
<protein>
    <recommendedName>
        <fullName evidence="2">Protein RocB</fullName>
    </recommendedName>
</protein>
<gene>
    <name evidence="1" type="ORF">SDC9_136422</name>
</gene>
<evidence type="ECO:0000313" key="1">
    <source>
        <dbReference type="EMBL" id="MPM89313.1"/>
    </source>
</evidence>
<evidence type="ECO:0008006" key="2">
    <source>
        <dbReference type="Google" id="ProtNLM"/>
    </source>
</evidence>
<reference evidence="1" key="1">
    <citation type="submission" date="2019-08" db="EMBL/GenBank/DDBJ databases">
        <authorList>
            <person name="Kucharzyk K."/>
            <person name="Murdoch R.W."/>
            <person name="Higgins S."/>
            <person name="Loffler F."/>
        </authorList>
    </citation>
    <scope>NUCLEOTIDE SEQUENCE</scope>
</reference>
<accession>A0A645DKG2</accession>